<evidence type="ECO:0000256" key="7">
    <source>
        <dbReference type="PROSITE-ProRule" id="PRU01360"/>
    </source>
</evidence>
<keyword evidence="11" id="KW-1185">Reference proteome</keyword>
<evidence type="ECO:0000259" key="9">
    <source>
        <dbReference type="SMART" id="SM00965"/>
    </source>
</evidence>
<dbReference type="InterPro" id="IPR011662">
    <property type="entry name" value="Secretin/TonB_short_N"/>
</dbReference>
<evidence type="ECO:0000256" key="4">
    <source>
        <dbReference type="ARBA" id="ARBA00022692"/>
    </source>
</evidence>
<comment type="caution">
    <text evidence="10">The sequence shown here is derived from an EMBL/GenBank/DDBJ whole genome shotgun (WGS) entry which is preliminary data.</text>
</comment>
<dbReference type="NCBIfam" id="TIGR04057">
    <property type="entry name" value="SusC_RagA_signa"/>
    <property type="match status" value="1"/>
</dbReference>
<organism evidence="10 11">
    <name type="scientific">Chitinophaga eiseniae</name>
    <dbReference type="NCBI Taxonomy" id="634771"/>
    <lineage>
        <taxon>Bacteria</taxon>
        <taxon>Pseudomonadati</taxon>
        <taxon>Bacteroidota</taxon>
        <taxon>Chitinophagia</taxon>
        <taxon>Chitinophagales</taxon>
        <taxon>Chitinophagaceae</taxon>
        <taxon>Chitinophaga</taxon>
    </lineage>
</organism>
<dbReference type="Gene3D" id="2.170.130.10">
    <property type="entry name" value="TonB-dependent receptor, plug domain"/>
    <property type="match status" value="1"/>
</dbReference>
<feature type="chain" id="PRO_5032929184" evidence="8">
    <location>
        <begin position="21"/>
        <end position="1204"/>
    </location>
</feature>
<dbReference type="Gene3D" id="2.40.170.20">
    <property type="entry name" value="TonB-dependent receptor, beta-barrel domain"/>
    <property type="match status" value="1"/>
</dbReference>
<evidence type="ECO:0000313" key="10">
    <source>
        <dbReference type="EMBL" id="NLR82467.1"/>
    </source>
</evidence>
<keyword evidence="3 7" id="KW-1134">Transmembrane beta strand</keyword>
<sequence>MMKMTFFLLTMAFCSLYATSFSQTITLNGKHVELKQIFSSIKQQTGYVVFYNQDDIRGTKPVNVSANALPLADFLQLVLKDQPLNYRVERNTIILSRKSLLQQLPAPPQPIPPVKGIVRDQSGAPLPGVSIRIQGSNYGTVTDPNGTFTLSVNENDILIISCVGFTGISTRVNANGTLTLLPGNGKTDDNSSSLSTTPAGQTLIILAHGLSQLQSVTVNTGYQQISKERSAGAFANPEMSIVKNRSTSMNVLQRIEGLVPGLVVNNSPTPNATTFQIRGLTTVNADRNPLIIVDGMPISDISAVNPQDVADISVLKDATAASIWGARASNGVIVITTKKGYARQRIKVDYDGFINLQGKPDIDYYPTLNSAQYIQASRETFDPVGQTYATATRYNPSSSHVGLSPDRQILYDMYRGVLTTEQGNAKLDSLSKISNLQQIKDIWYRPASLMNHTVSVSGGTEKYTFYGSLAYTNANDNTPGNRNNTYKVNTRQEFNFNKYLKVSFLADITNQLTTSHRSISPDSRFLPYQLFRDAAGNNLSMPYMGYLSNESRADFETRSRINLDYNPLNNVNTGATKSNGLLARLNSGVSIQLYKGLHFEGMYGYVKGSSRTTAYDDNTNYAQRVQIVNFTVAPDATSIPVYYLPTSGGLYQVSTNNQDNWIIRNQLVYDRNWRNEQHQLTMLAGQEAQEQKSVGNNSRVYGYDQRLQTYGLVDYKTLASTGIKSPVMPASATGSVLDASTFFGESEIVSRFTSYYLNAAYTYNRRYSLNASWRNDKSNLFGKNKAAQGKPVWSTGVKWDISNEPFMENVKGVNYLALRATYGITGISPTPGSASSYDILSGTNAPNAPGGTSMYISSVANPNLTWESTRTTNLGLDFSLLGRRLTGAVDVYQKKTSNLLGSMPVNPLTGYATIYGNAGNLTNKGVELTLSSGNILHKDFRWVSMFTLSYNKNVIDKITTGDLKTTGYQVINTPTYLPGYSGYSLWAYNFAGLDTLGDPLVRLADKSTTKSPNGVKAADVVYMGVYQQPWSGGLSNIFNYKSFTLNINIIYNMGHIMMRNVNRTYSGYGFISALNFTSGNLAAEFADRWKKPGDEAHTNIPSFVTGSASTTRRNTDYYTYGNINVTDASYIKIRDIMLSYEMPHSIIKKIGAEQLSFRLIVSNLMLWKANPYHIDPEFQDTKYGYYSTIPANQGTITFGAHLTL</sequence>
<dbReference type="InterPro" id="IPR036942">
    <property type="entry name" value="Beta-barrel_TonB_sf"/>
</dbReference>
<evidence type="ECO:0000256" key="5">
    <source>
        <dbReference type="ARBA" id="ARBA00023136"/>
    </source>
</evidence>
<accession>A0A847STF8</accession>
<gene>
    <name evidence="10" type="ORF">HGH91_27875</name>
</gene>
<dbReference type="NCBIfam" id="TIGR04056">
    <property type="entry name" value="OMP_RagA_SusC"/>
    <property type="match status" value="1"/>
</dbReference>
<keyword evidence="6 7" id="KW-0998">Cell outer membrane</keyword>
<dbReference type="InterPro" id="IPR008969">
    <property type="entry name" value="CarboxyPept-like_regulatory"/>
</dbReference>
<evidence type="ECO:0000256" key="2">
    <source>
        <dbReference type="ARBA" id="ARBA00022448"/>
    </source>
</evidence>
<dbReference type="GO" id="GO:0009279">
    <property type="term" value="C:cell outer membrane"/>
    <property type="evidence" value="ECO:0007669"/>
    <property type="project" value="UniProtKB-SubCell"/>
</dbReference>
<dbReference type="InterPro" id="IPR037066">
    <property type="entry name" value="Plug_dom_sf"/>
</dbReference>
<dbReference type="Proteomes" id="UP000552864">
    <property type="component" value="Unassembled WGS sequence"/>
</dbReference>
<dbReference type="InterPro" id="IPR023997">
    <property type="entry name" value="TonB-dep_OMP_SusC/RagA_CS"/>
</dbReference>
<dbReference type="InterPro" id="IPR012910">
    <property type="entry name" value="Plug_dom"/>
</dbReference>
<dbReference type="Pfam" id="PF07660">
    <property type="entry name" value="STN"/>
    <property type="match status" value="1"/>
</dbReference>
<dbReference type="InterPro" id="IPR023996">
    <property type="entry name" value="TonB-dep_OMP_SusC/RagA"/>
</dbReference>
<evidence type="ECO:0000256" key="3">
    <source>
        <dbReference type="ARBA" id="ARBA00022452"/>
    </source>
</evidence>
<comment type="subcellular location">
    <subcellularLocation>
        <location evidence="1 7">Cell outer membrane</location>
        <topology evidence="1 7">Multi-pass membrane protein</topology>
    </subcellularLocation>
</comment>
<proteinExistence type="inferred from homology"/>
<dbReference type="SMART" id="SM00965">
    <property type="entry name" value="STN"/>
    <property type="match status" value="1"/>
</dbReference>
<dbReference type="Gene3D" id="2.60.40.1120">
    <property type="entry name" value="Carboxypeptidase-like, regulatory domain"/>
    <property type="match status" value="1"/>
</dbReference>
<reference evidence="10 11" key="1">
    <citation type="submission" date="2020-04" db="EMBL/GenBank/DDBJ databases">
        <authorList>
            <person name="Yin C."/>
        </authorList>
    </citation>
    <scope>NUCLEOTIDE SEQUENCE [LARGE SCALE GENOMIC DNA]</scope>
    <source>
        <strain evidence="10 11">Ak56</strain>
    </source>
</reference>
<keyword evidence="4 7" id="KW-0812">Transmembrane</keyword>
<keyword evidence="8" id="KW-0732">Signal</keyword>
<feature type="signal peptide" evidence="8">
    <location>
        <begin position="1"/>
        <end position="20"/>
    </location>
</feature>
<evidence type="ECO:0000313" key="11">
    <source>
        <dbReference type="Proteomes" id="UP000552864"/>
    </source>
</evidence>
<dbReference type="SUPFAM" id="SSF49464">
    <property type="entry name" value="Carboxypeptidase regulatory domain-like"/>
    <property type="match status" value="1"/>
</dbReference>
<keyword evidence="2 7" id="KW-0813">Transport</keyword>
<evidence type="ECO:0000256" key="8">
    <source>
        <dbReference type="SAM" id="SignalP"/>
    </source>
</evidence>
<dbReference type="AlphaFoldDB" id="A0A847STF8"/>
<evidence type="ECO:0000256" key="6">
    <source>
        <dbReference type="ARBA" id="ARBA00023237"/>
    </source>
</evidence>
<dbReference type="Pfam" id="PF13715">
    <property type="entry name" value="CarbopepD_reg_2"/>
    <property type="match status" value="1"/>
</dbReference>
<keyword evidence="5 7" id="KW-0472">Membrane</keyword>
<dbReference type="PROSITE" id="PS52016">
    <property type="entry name" value="TONB_DEPENDENT_REC_3"/>
    <property type="match status" value="1"/>
</dbReference>
<feature type="domain" description="Secretin/TonB short N-terminal" evidence="9">
    <location>
        <begin position="47"/>
        <end position="98"/>
    </location>
</feature>
<comment type="similarity">
    <text evidence="7">Belongs to the TonB-dependent receptor family.</text>
</comment>
<protein>
    <submittedName>
        <fullName evidence="10">SusC/RagA family TonB-linked outer membrane protein</fullName>
    </submittedName>
</protein>
<dbReference type="Pfam" id="PF07715">
    <property type="entry name" value="Plug"/>
    <property type="match status" value="1"/>
</dbReference>
<evidence type="ECO:0000256" key="1">
    <source>
        <dbReference type="ARBA" id="ARBA00004571"/>
    </source>
</evidence>
<dbReference type="InterPro" id="IPR039426">
    <property type="entry name" value="TonB-dep_rcpt-like"/>
</dbReference>
<dbReference type="SUPFAM" id="SSF56935">
    <property type="entry name" value="Porins"/>
    <property type="match status" value="1"/>
</dbReference>
<name>A0A847STF8_9BACT</name>
<dbReference type="EMBL" id="JABAHZ010000010">
    <property type="protein sequence ID" value="NLR82467.1"/>
    <property type="molecule type" value="Genomic_DNA"/>
</dbReference>